<dbReference type="RefSeq" id="WP_308731654.1">
    <property type="nucleotide sequence ID" value="NZ_JAJEQN010000016.1"/>
</dbReference>
<dbReference type="Gene3D" id="3.90.76.10">
    <property type="entry name" value="Dipeptide-binding Protein, Domain 1"/>
    <property type="match status" value="1"/>
</dbReference>
<proteinExistence type="inferred from homology"/>
<dbReference type="PIRSF" id="PIRSF002741">
    <property type="entry name" value="MppA"/>
    <property type="match status" value="1"/>
</dbReference>
<reference evidence="7 8" key="1">
    <citation type="submission" date="2021-10" db="EMBL/GenBank/DDBJ databases">
        <title>Anaerobic single-cell dispensing facilitates the cultivation of human gut bacteria.</title>
        <authorList>
            <person name="Afrizal A."/>
        </authorList>
    </citation>
    <scope>NUCLEOTIDE SEQUENCE [LARGE SCALE GENOMIC DNA]</scope>
    <source>
        <strain evidence="7 8">CLA-AA-H224</strain>
    </source>
</reference>
<evidence type="ECO:0000256" key="5">
    <source>
        <dbReference type="SAM" id="SignalP"/>
    </source>
</evidence>
<dbReference type="PANTHER" id="PTHR30290">
    <property type="entry name" value="PERIPLASMIC BINDING COMPONENT OF ABC TRANSPORTER"/>
    <property type="match status" value="1"/>
</dbReference>
<dbReference type="SUPFAM" id="SSF53850">
    <property type="entry name" value="Periplasmic binding protein-like II"/>
    <property type="match status" value="1"/>
</dbReference>
<dbReference type="InterPro" id="IPR030678">
    <property type="entry name" value="Peptide/Ni-bd"/>
</dbReference>
<evidence type="ECO:0000256" key="4">
    <source>
        <dbReference type="ARBA" id="ARBA00022729"/>
    </source>
</evidence>
<dbReference type="GO" id="GO:0043190">
    <property type="term" value="C:ATP-binding cassette (ABC) transporter complex"/>
    <property type="evidence" value="ECO:0007669"/>
    <property type="project" value="InterPro"/>
</dbReference>
<dbReference type="InterPro" id="IPR039424">
    <property type="entry name" value="SBP_5"/>
</dbReference>
<keyword evidence="3" id="KW-0813">Transport</keyword>
<dbReference type="PROSITE" id="PS01040">
    <property type="entry name" value="SBP_BACTERIAL_5"/>
    <property type="match status" value="1"/>
</dbReference>
<dbReference type="EMBL" id="JAJEQN010000016">
    <property type="protein sequence ID" value="MCC2221526.1"/>
    <property type="molecule type" value="Genomic_DNA"/>
</dbReference>
<organism evidence="7 8">
    <name type="scientific">Anthropogastromicrobium aceti</name>
    <dbReference type="NCBI Taxonomy" id="2981768"/>
    <lineage>
        <taxon>Bacteria</taxon>
        <taxon>Bacillati</taxon>
        <taxon>Bacillota</taxon>
        <taxon>Clostridia</taxon>
        <taxon>Lachnospirales</taxon>
        <taxon>Lachnospiraceae</taxon>
        <taxon>Anthropogastromicrobium</taxon>
    </lineage>
</organism>
<evidence type="ECO:0000256" key="1">
    <source>
        <dbReference type="ARBA" id="ARBA00004193"/>
    </source>
</evidence>
<dbReference type="GO" id="GO:1904680">
    <property type="term" value="F:peptide transmembrane transporter activity"/>
    <property type="evidence" value="ECO:0007669"/>
    <property type="project" value="TreeGrafter"/>
</dbReference>
<comment type="caution">
    <text evidence="7">The sequence shown here is derived from an EMBL/GenBank/DDBJ whole genome shotgun (WGS) entry which is preliminary data.</text>
</comment>
<dbReference type="PANTHER" id="PTHR30290:SF9">
    <property type="entry name" value="OLIGOPEPTIDE-BINDING PROTEIN APPA"/>
    <property type="match status" value="1"/>
</dbReference>
<sequence length="511" mass="56386">MRKHHILTAVAAATVFSLGASTLALAGEESTSGGTFTYARSDSTTSFDLHQEITENNAFAIDKVFESLVTFDNDGNIIDWLAEDHKISDDGLIYTFTLRDGLKFSDGTDVTAEDVKFSIERHLEVGGSLPIEADVKSVEAVDEKTVEITLGTAYTPFLSELANFSNGIIPKDFGGKTEEEFFKNPVGTGPFAVSEWDPSGDLTFVKNEYYWQEGKPYIDELVYKVVDDDNQALNQLLAGEIDGIEDLSLSNASNVDGNADTKTATSFSYNVEELFFNTLDEHFSDEHVRRALAMAIDRESLTKALTFGYAEIANTVLPRALLYQTNDTVNALSYDIDAAKEELAQSAYPDGFDTTISIASGNNTRLQEAQIIQAAGAQIGINIEINAQEISTFRSDFRDLNFSMMINSATADYPDANSIFAFQVDPDGWSKCYWTSYNNETAADLMRKGQVTPDGDERAAVYEELQQILADEVPYIPLYNSENVVGLRDNVEGFTVLPNGSVHFEDVYFEE</sequence>
<dbReference type="InterPro" id="IPR000914">
    <property type="entry name" value="SBP_5_dom"/>
</dbReference>
<protein>
    <submittedName>
        <fullName evidence="7">ABC transporter substrate-binding protein</fullName>
    </submittedName>
</protein>
<dbReference type="Proteomes" id="UP001198200">
    <property type="component" value="Unassembled WGS sequence"/>
</dbReference>
<evidence type="ECO:0000313" key="8">
    <source>
        <dbReference type="Proteomes" id="UP001198200"/>
    </source>
</evidence>
<dbReference type="GO" id="GO:0042597">
    <property type="term" value="C:periplasmic space"/>
    <property type="evidence" value="ECO:0007669"/>
    <property type="project" value="UniProtKB-ARBA"/>
</dbReference>
<comment type="similarity">
    <text evidence="2">Belongs to the bacterial solute-binding protein 5 family.</text>
</comment>
<keyword evidence="8" id="KW-1185">Reference proteome</keyword>
<feature type="domain" description="Solute-binding protein family 5" evidence="6">
    <location>
        <begin position="77"/>
        <end position="429"/>
    </location>
</feature>
<dbReference type="Gene3D" id="3.40.190.10">
    <property type="entry name" value="Periplasmic binding protein-like II"/>
    <property type="match status" value="1"/>
</dbReference>
<evidence type="ECO:0000259" key="6">
    <source>
        <dbReference type="Pfam" id="PF00496"/>
    </source>
</evidence>
<dbReference type="GO" id="GO:0015833">
    <property type="term" value="P:peptide transport"/>
    <property type="evidence" value="ECO:0007669"/>
    <property type="project" value="TreeGrafter"/>
</dbReference>
<evidence type="ECO:0000313" key="7">
    <source>
        <dbReference type="EMBL" id="MCC2221526.1"/>
    </source>
</evidence>
<dbReference type="Gene3D" id="3.10.105.10">
    <property type="entry name" value="Dipeptide-binding Protein, Domain 3"/>
    <property type="match status" value="1"/>
</dbReference>
<dbReference type="AlphaFoldDB" id="A0AAE3E568"/>
<evidence type="ECO:0000256" key="3">
    <source>
        <dbReference type="ARBA" id="ARBA00022448"/>
    </source>
</evidence>
<dbReference type="Pfam" id="PF00496">
    <property type="entry name" value="SBP_bac_5"/>
    <property type="match status" value="1"/>
</dbReference>
<keyword evidence="4 5" id="KW-0732">Signal</keyword>
<feature type="chain" id="PRO_5041944807" evidence="5">
    <location>
        <begin position="27"/>
        <end position="511"/>
    </location>
</feature>
<comment type="subcellular location">
    <subcellularLocation>
        <location evidence="1">Cell membrane</location>
        <topology evidence="1">Lipid-anchor</topology>
    </subcellularLocation>
</comment>
<dbReference type="InterPro" id="IPR023765">
    <property type="entry name" value="SBP_5_CS"/>
</dbReference>
<feature type="signal peptide" evidence="5">
    <location>
        <begin position="1"/>
        <end position="26"/>
    </location>
</feature>
<gene>
    <name evidence="7" type="ORF">LKD48_07745</name>
</gene>
<name>A0AAE3E568_9FIRM</name>
<accession>A0AAE3E568</accession>
<dbReference type="CDD" id="cd00995">
    <property type="entry name" value="PBP2_NikA_DppA_OppA_like"/>
    <property type="match status" value="1"/>
</dbReference>
<evidence type="ECO:0000256" key="2">
    <source>
        <dbReference type="ARBA" id="ARBA00005695"/>
    </source>
</evidence>